<dbReference type="AlphaFoldDB" id="A0A5M6ZGI7"/>
<dbReference type="Gene3D" id="3.40.50.720">
    <property type="entry name" value="NAD(P)-binding Rossmann-like Domain"/>
    <property type="match status" value="1"/>
</dbReference>
<keyword evidence="12" id="KW-1185">Reference proteome</keyword>
<dbReference type="EMBL" id="VWOJ01000002">
    <property type="protein sequence ID" value="KAA5803829.1"/>
    <property type="molecule type" value="Genomic_DNA"/>
</dbReference>
<evidence type="ECO:0000259" key="10">
    <source>
        <dbReference type="Pfam" id="PF08501"/>
    </source>
</evidence>
<evidence type="ECO:0000256" key="3">
    <source>
        <dbReference type="ARBA" id="ARBA00022605"/>
    </source>
</evidence>
<protein>
    <recommendedName>
        <fullName evidence="2 8">Shikimate dehydrogenase (NADP(+))</fullName>
        <shortName evidence="8">SDH</shortName>
        <ecNumber evidence="2 8">1.1.1.25</ecNumber>
    </recommendedName>
</protein>
<feature type="binding site" evidence="8">
    <location>
        <position position="90"/>
    </location>
    <ligand>
        <name>shikimate</name>
        <dbReference type="ChEBI" id="CHEBI:36208"/>
    </ligand>
</feature>
<dbReference type="GO" id="GO:0050661">
    <property type="term" value="F:NADP binding"/>
    <property type="evidence" value="ECO:0007669"/>
    <property type="project" value="InterPro"/>
</dbReference>
<dbReference type="Pfam" id="PF01488">
    <property type="entry name" value="Shikimate_DH"/>
    <property type="match status" value="1"/>
</dbReference>
<comment type="similarity">
    <text evidence="8">Belongs to the shikimate dehydrogenase family.</text>
</comment>
<feature type="binding site" evidence="8">
    <location>
        <position position="215"/>
    </location>
    <ligand>
        <name>shikimate</name>
        <dbReference type="ChEBI" id="CHEBI:36208"/>
    </ligand>
</feature>
<sequence>MSGAGPRAGVCGWPVDHSLSPLMMSAWLKAARLPGSYDKLPVAAHEFEARVRGLAAEGYAGLNVTIPHKEQALALADEASAAAIAVGAANLLVFRGGRVLAGNTDIDGLDAALAGDDGTGPAVLIGAGGAARAALWRLSRQDRDIRIVNRTIVRARALAEAFGLDVDIYDKPAATVLKDARLIINATSMGMSGQPQLEAALEAVAPDALVFDMVYTPLETGLLRQAKALGLRTSDGLAMLIGQARPSFEAFFGAPPPDDDSVRALLEAALEARA</sequence>
<comment type="catalytic activity">
    <reaction evidence="7 8">
        <text>shikimate + NADP(+) = 3-dehydroshikimate + NADPH + H(+)</text>
        <dbReference type="Rhea" id="RHEA:17737"/>
        <dbReference type="ChEBI" id="CHEBI:15378"/>
        <dbReference type="ChEBI" id="CHEBI:16630"/>
        <dbReference type="ChEBI" id="CHEBI:36208"/>
        <dbReference type="ChEBI" id="CHEBI:57783"/>
        <dbReference type="ChEBI" id="CHEBI:58349"/>
        <dbReference type="EC" id="1.1.1.25"/>
    </reaction>
</comment>
<evidence type="ECO:0000256" key="6">
    <source>
        <dbReference type="ARBA" id="ARBA00023141"/>
    </source>
</evidence>
<feature type="binding site" evidence="8">
    <location>
        <position position="213"/>
    </location>
    <ligand>
        <name>NADP(+)</name>
        <dbReference type="ChEBI" id="CHEBI:58349"/>
    </ligand>
</feature>
<evidence type="ECO:0000256" key="5">
    <source>
        <dbReference type="ARBA" id="ARBA00023002"/>
    </source>
</evidence>
<feature type="active site" description="Proton acceptor" evidence="8">
    <location>
        <position position="69"/>
    </location>
</feature>
<dbReference type="SUPFAM" id="SSF53223">
    <property type="entry name" value="Aminoacid dehydrogenase-like, N-terminal domain"/>
    <property type="match status" value="1"/>
</dbReference>
<dbReference type="NCBIfam" id="TIGR00507">
    <property type="entry name" value="aroE"/>
    <property type="match status" value="1"/>
</dbReference>
<feature type="binding site" evidence="8">
    <location>
        <begin position="126"/>
        <end position="130"/>
    </location>
    <ligand>
        <name>NADP(+)</name>
        <dbReference type="ChEBI" id="CHEBI:58349"/>
    </ligand>
</feature>
<evidence type="ECO:0000256" key="4">
    <source>
        <dbReference type="ARBA" id="ARBA00022857"/>
    </source>
</evidence>
<dbReference type="CDD" id="cd01065">
    <property type="entry name" value="NAD_bind_Shikimate_DH"/>
    <property type="match status" value="1"/>
</dbReference>
<dbReference type="PANTHER" id="PTHR21089:SF1">
    <property type="entry name" value="BIFUNCTIONAL 3-DEHYDROQUINATE DEHYDRATASE_SHIKIMATE DEHYDROGENASE, CHLOROPLASTIC"/>
    <property type="match status" value="1"/>
</dbReference>
<gene>
    <name evidence="8 11" type="primary">aroE</name>
    <name evidence="11" type="ORF">F1654_08505</name>
</gene>
<comment type="caution">
    <text evidence="11">The sequence shown here is derived from an EMBL/GenBank/DDBJ whole genome shotgun (WGS) entry which is preliminary data.</text>
</comment>
<dbReference type="InterPro" id="IPR006151">
    <property type="entry name" value="Shikm_DH/Glu-tRNA_Rdtase"/>
</dbReference>
<evidence type="ECO:0000259" key="9">
    <source>
        <dbReference type="Pfam" id="PF01488"/>
    </source>
</evidence>
<comment type="caution">
    <text evidence="8">Lacks conserved residue(s) required for the propagation of feature annotation.</text>
</comment>
<dbReference type="HAMAP" id="MF_00222">
    <property type="entry name" value="Shikimate_DH_AroE"/>
    <property type="match status" value="1"/>
</dbReference>
<dbReference type="RefSeq" id="WP_150023097.1">
    <property type="nucleotide sequence ID" value="NZ_VWOJ01000002.1"/>
</dbReference>
<dbReference type="InterPro" id="IPR046346">
    <property type="entry name" value="Aminoacid_DH-like_N_sf"/>
</dbReference>
<keyword evidence="5 8" id="KW-0560">Oxidoreductase</keyword>
<reference evidence="11 12" key="1">
    <citation type="submission" date="2019-09" db="EMBL/GenBank/DDBJ databases">
        <authorList>
            <person name="Kevbrin V."/>
            <person name="Grouzdev D.S."/>
        </authorList>
    </citation>
    <scope>NUCLEOTIDE SEQUENCE [LARGE SCALE GENOMIC DNA]</scope>
    <source>
        <strain evidence="11 12">G-192</strain>
    </source>
</reference>
<evidence type="ECO:0000256" key="7">
    <source>
        <dbReference type="ARBA" id="ARBA00049442"/>
    </source>
</evidence>
<proteinExistence type="inferred from homology"/>
<dbReference type="GO" id="GO:0019632">
    <property type="term" value="P:shikimate metabolic process"/>
    <property type="evidence" value="ECO:0007669"/>
    <property type="project" value="InterPro"/>
</dbReference>
<feature type="binding site" evidence="8">
    <location>
        <position position="236"/>
    </location>
    <ligand>
        <name>NADP(+)</name>
        <dbReference type="ChEBI" id="CHEBI:58349"/>
    </ligand>
</feature>
<name>A0A5M6ZGI7_9PROT</name>
<evidence type="ECO:0000313" key="12">
    <source>
        <dbReference type="Proteomes" id="UP000325122"/>
    </source>
</evidence>
<feature type="binding site" evidence="8">
    <location>
        <begin position="149"/>
        <end position="154"/>
    </location>
    <ligand>
        <name>NADP(+)</name>
        <dbReference type="ChEBI" id="CHEBI:58349"/>
    </ligand>
</feature>
<dbReference type="InterPro" id="IPR036291">
    <property type="entry name" value="NAD(P)-bd_dom_sf"/>
</dbReference>
<evidence type="ECO:0000313" key="11">
    <source>
        <dbReference type="EMBL" id="KAA5803829.1"/>
    </source>
</evidence>
<dbReference type="GO" id="GO:0008652">
    <property type="term" value="P:amino acid biosynthetic process"/>
    <property type="evidence" value="ECO:0007669"/>
    <property type="project" value="UniProtKB-KW"/>
</dbReference>
<accession>A0A5M6ZGI7</accession>
<dbReference type="InterPro" id="IPR013708">
    <property type="entry name" value="Shikimate_DH-bd_N"/>
</dbReference>
<dbReference type="GO" id="GO:0004764">
    <property type="term" value="F:shikimate 3-dehydrogenase (NADP+) activity"/>
    <property type="evidence" value="ECO:0007669"/>
    <property type="project" value="UniProtKB-UniRule"/>
</dbReference>
<dbReference type="EC" id="1.1.1.25" evidence="2 8"/>
<feature type="binding site" evidence="8">
    <location>
        <position position="65"/>
    </location>
    <ligand>
        <name>shikimate</name>
        <dbReference type="ChEBI" id="CHEBI:36208"/>
    </ligand>
</feature>
<dbReference type="UniPathway" id="UPA00053">
    <property type="reaction ID" value="UER00087"/>
</dbReference>
<keyword evidence="6 8" id="KW-0057">Aromatic amino acid biosynthesis</keyword>
<keyword evidence="3 8" id="KW-0028">Amino-acid biosynthesis</keyword>
<dbReference type="GO" id="GO:0009423">
    <property type="term" value="P:chorismate biosynthetic process"/>
    <property type="evidence" value="ECO:0007669"/>
    <property type="project" value="UniProtKB-UniRule"/>
</dbReference>
<keyword evidence="4 8" id="KW-0521">NADP</keyword>
<dbReference type="Gene3D" id="3.40.50.10860">
    <property type="entry name" value="Leucine Dehydrogenase, chain A, domain 1"/>
    <property type="match status" value="1"/>
</dbReference>
<feature type="domain" description="Shikimate dehydrogenase substrate binding N-terminal" evidence="10">
    <location>
        <begin position="10"/>
        <end position="91"/>
    </location>
</feature>
<evidence type="ECO:0000256" key="1">
    <source>
        <dbReference type="ARBA" id="ARBA00004871"/>
    </source>
</evidence>
<dbReference type="SUPFAM" id="SSF51735">
    <property type="entry name" value="NAD(P)-binding Rossmann-fold domains"/>
    <property type="match status" value="1"/>
</dbReference>
<organism evidence="11 12">
    <name type="scientific">Alkalicaulis satelles</name>
    <dbReference type="NCBI Taxonomy" id="2609175"/>
    <lineage>
        <taxon>Bacteria</taxon>
        <taxon>Pseudomonadati</taxon>
        <taxon>Pseudomonadota</taxon>
        <taxon>Alphaproteobacteria</taxon>
        <taxon>Maricaulales</taxon>
        <taxon>Maricaulaceae</taxon>
        <taxon>Alkalicaulis</taxon>
    </lineage>
</organism>
<comment type="subunit">
    <text evidence="8">Homodimer.</text>
</comment>
<comment type="pathway">
    <text evidence="1 8">Metabolic intermediate biosynthesis; chorismate biosynthesis; chorismate from D-erythrose 4-phosphate and phosphoenolpyruvate: step 4/7.</text>
</comment>
<feature type="binding site" evidence="8">
    <location>
        <position position="243"/>
    </location>
    <ligand>
        <name>shikimate</name>
        <dbReference type="ChEBI" id="CHEBI:36208"/>
    </ligand>
</feature>
<evidence type="ECO:0000256" key="8">
    <source>
        <dbReference type="HAMAP-Rule" id="MF_00222"/>
    </source>
</evidence>
<feature type="binding site" evidence="8">
    <location>
        <begin position="18"/>
        <end position="20"/>
    </location>
    <ligand>
        <name>shikimate</name>
        <dbReference type="ChEBI" id="CHEBI:36208"/>
    </ligand>
</feature>
<feature type="domain" description="Quinate/shikimate 5-dehydrogenase/glutamyl-tRNA reductase" evidence="9">
    <location>
        <begin position="122"/>
        <end position="188"/>
    </location>
</feature>
<dbReference type="Pfam" id="PF08501">
    <property type="entry name" value="Shikimate_dh_N"/>
    <property type="match status" value="1"/>
</dbReference>
<evidence type="ECO:0000256" key="2">
    <source>
        <dbReference type="ARBA" id="ARBA00012962"/>
    </source>
</evidence>
<dbReference type="PANTHER" id="PTHR21089">
    <property type="entry name" value="SHIKIMATE DEHYDROGENASE"/>
    <property type="match status" value="1"/>
</dbReference>
<dbReference type="InterPro" id="IPR011342">
    <property type="entry name" value="Shikimate_DH"/>
</dbReference>
<dbReference type="GO" id="GO:0005829">
    <property type="term" value="C:cytosol"/>
    <property type="evidence" value="ECO:0007669"/>
    <property type="project" value="TreeGrafter"/>
</dbReference>
<dbReference type="Proteomes" id="UP000325122">
    <property type="component" value="Unassembled WGS sequence"/>
</dbReference>
<dbReference type="GO" id="GO:0009073">
    <property type="term" value="P:aromatic amino acid family biosynthetic process"/>
    <property type="evidence" value="ECO:0007669"/>
    <property type="project" value="UniProtKB-KW"/>
</dbReference>
<feature type="binding site" evidence="8">
    <location>
        <position position="105"/>
    </location>
    <ligand>
        <name>shikimate</name>
        <dbReference type="ChEBI" id="CHEBI:36208"/>
    </ligand>
</feature>
<dbReference type="InterPro" id="IPR022893">
    <property type="entry name" value="Shikimate_DH_fam"/>
</dbReference>
<comment type="function">
    <text evidence="8">Involved in the biosynthesis of the chorismate, which leads to the biosynthesis of aromatic amino acids. Catalyzes the reversible NADPH linked reduction of 3-dehydroshikimate (DHSA) to yield shikimate (SA).</text>
</comment>